<evidence type="ECO:0000313" key="13">
    <source>
        <dbReference type="Proteomes" id="UP000018851"/>
    </source>
</evidence>
<feature type="binding site" evidence="7">
    <location>
        <position position="83"/>
    </location>
    <ligand>
        <name>substrate</name>
    </ligand>
</feature>
<dbReference type="PATRIC" id="fig|1123269.5.peg.4985"/>
<feature type="binding site" evidence="7">
    <location>
        <position position="212"/>
    </location>
    <ligand>
        <name>substrate</name>
    </ligand>
</feature>
<dbReference type="GO" id="GO:0019353">
    <property type="term" value="P:protoporphyrinogen IX biosynthetic process from glutamate"/>
    <property type="evidence" value="ECO:0007669"/>
    <property type="project" value="TreeGrafter"/>
</dbReference>
<evidence type="ECO:0000256" key="5">
    <source>
        <dbReference type="ARBA" id="ARBA00023239"/>
    </source>
</evidence>
<dbReference type="HAMAP" id="MF_00218">
    <property type="entry name" value="URO_D"/>
    <property type="match status" value="1"/>
</dbReference>
<dbReference type="EMBL" id="CP006644">
    <property type="protein sequence ID" value="AHE56690.1"/>
    <property type="molecule type" value="Genomic_DNA"/>
</dbReference>
<dbReference type="UniPathway" id="UPA00251">
    <property type="reaction ID" value="UER00321"/>
</dbReference>
<comment type="similarity">
    <text evidence="2 7 9">Belongs to the uroporphyrinogen decarboxylase family.</text>
</comment>
<comment type="subcellular location">
    <subcellularLocation>
        <location evidence="7">Cytoplasm</location>
    </subcellularLocation>
</comment>
<feature type="binding site" evidence="7">
    <location>
        <position position="157"/>
    </location>
    <ligand>
        <name>substrate</name>
    </ligand>
</feature>
<evidence type="ECO:0000256" key="8">
    <source>
        <dbReference type="RuleBase" id="RU000554"/>
    </source>
</evidence>
<comment type="caution">
    <text evidence="7">Lacks conserved residue(s) required for the propagation of feature annotation.</text>
</comment>
<keyword evidence="6 7" id="KW-0627">Porphyrin biosynthesis</keyword>
<comment type="subunit">
    <text evidence="7">Homodimer.</text>
</comment>
<dbReference type="InterPro" id="IPR038071">
    <property type="entry name" value="UROD/MetE-like_sf"/>
</dbReference>
<accession>W0ALW1</accession>
<dbReference type="Gene3D" id="3.20.20.210">
    <property type="match status" value="1"/>
</dbReference>
<keyword evidence="4 7" id="KW-0210">Decarboxylase</keyword>
<dbReference type="GO" id="GO:0004853">
    <property type="term" value="F:uroporphyrinogen decarboxylase activity"/>
    <property type="evidence" value="ECO:0007669"/>
    <property type="project" value="UniProtKB-UniRule"/>
</dbReference>
<evidence type="ECO:0000256" key="7">
    <source>
        <dbReference type="HAMAP-Rule" id="MF_00218"/>
    </source>
</evidence>
<dbReference type="EC" id="4.1.1.37" evidence="3 7"/>
<dbReference type="RefSeq" id="WP_039996817.1">
    <property type="nucleotide sequence ID" value="NZ_CP006644.1"/>
</dbReference>
<dbReference type="PROSITE" id="PS00906">
    <property type="entry name" value="UROD_1"/>
    <property type="match status" value="1"/>
</dbReference>
<proteinExistence type="inferred from homology"/>
<evidence type="ECO:0000256" key="3">
    <source>
        <dbReference type="ARBA" id="ARBA00012288"/>
    </source>
</evidence>
<comment type="function">
    <text evidence="7">Catalyzes the decarboxylation of four acetate groups of uroporphyrinogen-III to yield coproporphyrinogen-III.</text>
</comment>
<evidence type="ECO:0000256" key="1">
    <source>
        <dbReference type="ARBA" id="ARBA00004804"/>
    </source>
</evidence>
<feature type="domain" description="Uroporphyrinogen decarboxylase (URO-D)" evidence="10">
    <location>
        <begin position="28"/>
        <end position="37"/>
    </location>
</feature>
<reference evidence="12 13" key="1">
    <citation type="submission" date="2013-07" db="EMBL/GenBank/DDBJ databases">
        <title>Completed genome of Sphingomonas sanxanigenens NX02.</title>
        <authorList>
            <person name="Ma T."/>
            <person name="Huang H."/>
            <person name="Wu M."/>
            <person name="Li X."/>
            <person name="Li G."/>
        </authorList>
    </citation>
    <scope>NUCLEOTIDE SEQUENCE [LARGE SCALE GENOMIC DNA]</scope>
    <source>
        <strain evidence="12 13">NX02</strain>
    </source>
</reference>
<evidence type="ECO:0000256" key="9">
    <source>
        <dbReference type="RuleBase" id="RU004169"/>
    </source>
</evidence>
<feature type="domain" description="Uroporphyrinogen decarboxylase (URO-D)" evidence="11">
    <location>
        <begin position="145"/>
        <end position="161"/>
    </location>
</feature>
<dbReference type="HOGENOM" id="CLU_040933_0_0_5"/>
<dbReference type="STRING" id="1123269.NX02_25420"/>
<organism evidence="12 13">
    <name type="scientific">Sphingomonas sanxanigenens DSM 19645 = NX02</name>
    <dbReference type="NCBI Taxonomy" id="1123269"/>
    <lineage>
        <taxon>Bacteria</taxon>
        <taxon>Pseudomonadati</taxon>
        <taxon>Pseudomonadota</taxon>
        <taxon>Alphaproteobacteria</taxon>
        <taxon>Sphingomonadales</taxon>
        <taxon>Sphingomonadaceae</taxon>
        <taxon>Sphingomonas</taxon>
    </lineage>
</organism>
<dbReference type="eggNOG" id="COG0407">
    <property type="taxonomic scope" value="Bacteria"/>
</dbReference>
<dbReference type="SUPFAM" id="SSF51726">
    <property type="entry name" value="UROD/MetE-like"/>
    <property type="match status" value="1"/>
</dbReference>
<dbReference type="KEGG" id="ssan:NX02_25420"/>
<feature type="binding site" evidence="7">
    <location>
        <position position="328"/>
    </location>
    <ligand>
        <name>substrate</name>
    </ligand>
</feature>
<dbReference type="PROSITE" id="PS00907">
    <property type="entry name" value="UROD_2"/>
    <property type="match status" value="1"/>
</dbReference>
<evidence type="ECO:0000256" key="6">
    <source>
        <dbReference type="ARBA" id="ARBA00023244"/>
    </source>
</evidence>
<dbReference type="PANTHER" id="PTHR21091:SF169">
    <property type="entry name" value="UROPORPHYRINOGEN DECARBOXYLASE"/>
    <property type="match status" value="1"/>
</dbReference>
<keyword evidence="13" id="KW-1185">Reference proteome</keyword>
<dbReference type="GO" id="GO:0005829">
    <property type="term" value="C:cytosol"/>
    <property type="evidence" value="ECO:0007669"/>
    <property type="project" value="TreeGrafter"/>
</dbReference>
<dbReference type="CDD" id="cd00717">
    <property type="entry name" value="URO-D"/>
    <property type="match status" value="1"/>
</dbReference>
<evidence type="ECO:0000313" key="12">
    <source>
        <dbReference type="EMBL" id="AHE56690.1"/>
    </source>
</evidence>
<evidence type="ECO:0000259" key="10">
    <source>
        <dbReference type="PROSITE" id="PS00906"/>
    </source>
</evidence>
<dbReference type="NCBIfam" id="TIGR01464">
    <property type="entry name" value="hemE"/>
    <property type="match status" value="1"/>
</dbReference>
<comment type="pathway">
    <text evidence="1 7 8">Porphyrin-containing compound metabolism; protoporphyrin-IX biosynthesis; coproporphyrinogen-III from 5-aminolevulinate: step 4/4.</text>
</comment>
<keyword evidence="7" id="KW-0963">Cytoplasm</keyword>
<evidence type="ECO:0000256" key="2">
    <source>
        <dbReference type="ARBA" id="ARBA00009935"/>
    </source>
</evidence>
<gene>
    <name evidence="7" type="primary">hemE</name>
    <name evidence="12" type="ORF">NX02_25420</name>
</gene>
<name>W0ALW1_9SPHN</name>
<dbReference type="OrthoDB" id="9806656at2"/>
<dbReference type="Proteomes" id="UP000018851">
    <property type="component" value="Chromosome"/>
</dbReference>
<dbReference type="InterPro" id="IPR000257">
    <property type="entry name" value="Uroporphyrinogen_deCOase"/>
</dbReference>
<sequence>MEPILALDESTDRPLLAVLRGERRTPPPVWLMRQAGRYLPEYRALRAEKGGFLELMSDSDAAAEITLQPLRRFGFDGAILFSDILVIPHALGQDLWFEAGEGPRLAPPLVDSSLDALTAVPERLAPVYGTVARVRAALPAGVTFLGFAGSPWTVSTYMVAGRGSRDQGEARRLAYGDPSAFQAIVDAIVDATCDYLSGQIEAGVDAVQLFDSWAGSLSPAQFERWVIAPTATLVSRLRTRHPGVPIIGFPKGAGGKLAAYARETGVDAIGIDETVDPEWANAMLPEGLPVQGNLDPLALIAGGETLERATHRILDAFAGRPHIFNLGHGILPDAPIAHVEQLLTIVRGQRR</sequence>
<dbReference type="Pfam" id="PF01208">
    <property type="entry name" value="URO-D"/>
    <property type="match status" value="1"/>
</dbReference>
<evidence type="ECO:0000259" key="11">
    <source>
        <dbReference type="PROSITE" id="PS00907"/>
    </source>
</evidence>
<feature type="site" description="Transition state stabilizer" evidence="7">
    <location>
        <position position="83"/>
    </location>
</feature>
<keyword evidence="5 7" id="KW-0456">Lyase</keyword>
<dbReference type="PANTHER" id="PTHR21091">
    <property type="entry name" value="METHYLTETRAHYDROFOLATE:HOMOCYSTEINE METHYLTRANSFERASE RELATED"/>
    <property type="match status" value="1"/>
</dbReference>
<dbReference type="AlphaFoldDB" id="W0ALW1"/>
<dbReference type="InterPro" id="IPR006361">
    <property type="entry name" value="Uroporphyrinogen_deCO2ase_HemE"/>
</dbReference>
<evidence type="ECO:0000256" key="4">
    <source>
        <dbReference type="ARBA" id="ARBA00022793"/>
    </source>
</evidence>
<feature type="binding site" evidence="7">
    <location>
        <begin position="33"/>
        <end position="37"/>
    </location>
    <ligand>
        <name>substrate</name>
    </ligand>
</feature>
<protein>
    <recommendedName>
        <fullName evidence="3 7">Uroporphyrinogen decarboxylase</fullName>
        <shortName evidence="7">UPD</shortName>
        <shortName evidence="7">URO-D</shortName>
        <ecNumber evidence="3 7">4.1.1.37</ecNumber>
    </recommendedName>
</protein>
<comment type="catalytic activity">
    <reaction evidence="7 8">
        <text>uroporphyrinogen III + 4 H(+) = coproporphyrinogen III + 4 CO2</text>
        <dbReference type="Rhea" id="RHEA:19865"/>
        <dbReference type="ChEBI" id="CHEBI:15378"/>
        <dbReference type="ChEBI" id="CHEBI:16526"/>
        <dbReference type="ChEBI" id="CHEBI:57308"/>
        <dbReference type="ChEBI" id="CHEBI:57309"/>
        <dbReference type="EC" id="4.1.1.37"/>
    </reaction>
</comment>